<keyword evidence="3" id="KW-1185">Reference proteome</keyword>
<organism evidence="2 3">
    <name type="scientific">Champsocephalus esox</name>
    <name type="common">pike icefish</name>
    <dbReference type="NCBI Taxonomy" id="159716"/>
    <lineage>
        <taxon>Eukaryota</taxon>
        <taxon>Metazoa</taxon>
        <taxon>Chordata</taxon>
        <taxon>Craniata</taxon>
        <taxon>Vertebrata</taxon>
        <taxon>Euteleostomi</taxon>
        <taxon>Actinopterygii</taxon>
        <taxon>Neopterygii</taxon>
        <taxon>Teleostei</taxon>
        <taxon>Neoteleostei</taxon>
        <taxon>Acanthomorphata</taxon>
        <taxon>Eupercaria</taxon>
        <taxon>Perciformes</taxon>
        <taxon>Notothenioidei</taxon>
        <taxon>Channichthyidae</taxon>
        <taxon>Champsocephalus</taxon>
    </lineage>
</organism>
<evidence type="ECO:0000313" key="2">
    <source>
        <dbReference type="EMBL" id="KAK5904394.1"/>
    </source>
</evidence>
<dbReference type="EMBL" id="JAULUE010002050">
    <property type="protein sequence ID" value="KAK5904394.1"/>
    <property type="molecule type" value="Genomic_DNA"/>
</dbReference>
<gene>
    <name evidence="2" type="ORF">CesoFtcFv8_005967</name>
</gene>
<feature type="region of interest" description="Disordered" evidence="1">
    <location>
        <begin position="25"/>
        <end position="85"/>
    </location>
</feature>
<dbReference type="AlphaFoldDB" id="A0AAN8CIJ5"/>
<accession>A0AAN8CIJ5</accession>
<sequence length="85" mass="9095">MNVLNNAATASLECDWARYDLQHPRQTHPEGTEQRALITQGSRCHAVTVKPPVPRCHAVQSPATTASEDNSGDGSASSTDAKRVP</sequence>
<reference evidence="2 3" key="1">
    <citation type="journal article" date="2023" name="Mol. Biol. Evol.">
        <title>Genomics of Secondarily Temperate Adaptation in the Only Non-Antarctic Icefish.</title>
        <authorList>
            <person name="Rivera-Colon A.G."/>
            <person name="Rayamajhi N."/>
            <person name="Minhas B.F."/>
            <person name="Madrigal G."/>
            <person name="Bilyk K.T."/>
            <person name="Yoon V."/>
            <person name="Hune M."/>
            <person name="Gregory S."/>
            <person name="Cheng C.H.C."/>
            <person name="Catchen J.M."/>
        </authorList>
    </citation>
    <scope>NUCLEOTIDE SEQUENCE [LARGE SCALE GENOMIC DNA]</scope>
    <source>
        <strain evidence="2">JC2023a</strain>
    </source>
</reference>
<proteinExistence type="predicted"/>
<name>A0AAN8CIJ5_9TELE</name>
<evidence type="ECO:0000313" key="3">
    <source>
        <dbReference type="Proteomes" id="UP001335648"/>
    </source>
</evidence>
<feature type="compositionally biased region" description="Polar residues" evidence="1">
    <location>
        <begin position="61"/>
        <end position="79"/>
    </location>
</feature>
<comment type="caution">
    <text evidence="2">The sequence shown here is derived from an EMBL/GenBank/DDBJ whole genome shotgun (WGS) entry which is preliminary data.</text>
</comment>
<evidence type="ECO:0000256" key="1">
    <source>
        <dbReference type="SAM" id="MobiDB-lite"/>
    </source>
</evidence>
<dbReference type="Proteomes" id="UP001335648">
    <property type="component" value="Unassembled WGS sequence"/>
</dbReference>
<protein>
    <submittedName>
        <fullName evidence="2">Uncharacterized protein</fullName>
    </submittedName>
</protein>